<reference evidence="1" key="1">
    <citation type="submission" date="2021-03" db="EMBL/GenBank/DDBJ databases">
        <title>Evolutionary priming and transition to the ectomycorrhizal habit in an iconic lineage of mushroom-forming fungi: is preadaptation a requirement?</title>
        <authorList>
            <consortium name="DOE Joint Genome Institute"/>
            <person name="Looney B.P."/>
            <person name="Miyauchi S."/>
            <person name="Morin E."/>
            <person name="Drula E."/>
            <person name="Courty P.E."/>
            <person name="Chicoki N."/>
            <person name="Fauchery L."/>
            <person name="Kohler A."/>
            <person name="Kuo A."/>
            <person name="LaButti K."/>
            <person name="Pangilinan J."/>
            <person name="Lipzen A."/>
            <person name="Riley R."/>
            <person name="Andreopoulos W."/>
            <person name="He G."/>
            <person name="Johnson J."/>
            <person name="Barry K.W."/>
            <person name="Grigoriev I.V."/>
            <person name="Nagy L."/>
            <person name="Hibbett D."/>
            <person name="Henrissat B."/>
            <person name="Matheny P.B."/>
            <person name="Labbe J."/>
            <person name="Martin A.F."/>
        </authorList>
    </citation>
    <scope>NUCLEOTIDE SEQUENCE</scope>
    <source>
        <strain evidence="1">BPL698</strain>
    </source>
</reference>
<dbReference type="EMBL" id="JAGFNK010000011">
    <property type="protein sequence ID" value="KAI9512216.1"/>
    <property type="molecule type" value="Genomic_DNA"/>
</dbReference>
<keyword evidence="2" id="KW-1185">Reference proteome</keyword>
<evidence type="ECO:0000313" key="1">
    <source>
        <dbReference type="EMBL" id="KAI9512216.1"/>
    </source>
</evidence>
<organism evidence="1 2">
    <name type="scientific">Russula earlei</name>
    <dbReference type="NCBI Taxonomy" id="71964"/>
    <lineage>
        <taxon>Eukaryota</taxon>
        <taxon>Fungi</taxon>
        <taxon>Dikarya</taxon>
        <taxon>Basidiomycota</taxon>
        <taxon>Agaricomycotina</taxon>
        <taxon>Agaricomycetes</taxon>
        <taxon>Russulales</taxon>
        <taxon>Russulaceae</taxon>
        <taxon>Russula</taxon>
    </lineage>
</organism>
<name>A0ACC0UKM9_9AGAM</name>
<proteinExistence type="predicted"/>
<gene>
    <name evidence="1" type="ORF">F5148DRAFT_1164886</name>
</gene>
<dbReference type="Proteomes" id="UP001207468">
    <property type="component" value="Unassembled WGS sequence"/>
</dbReference>
<accession>A0ACC0UKM9</accession>
<comment type="caution">
    <text evidence="1">The sequence shown here is derived from an EMBL/GenBank/DDBJ whole genome shotgun (WGS) entry which is preliminary data.</text>
</comment>
<sequence length="136" mass="14468">MLFSLTHATRHQPPSWLRPLSSLQLSASVLSAVPPVLPTVPTTTVTSASPSPAVLAPVTPAPISVTYFRCHLSSSLLSVTSTSNNSNNSNSNYIKGERGAPTHVLTSTTPSIHPISFVTRGENSRAFSSPLFFVWP</sequence>
<evidence type="ECO:0000313" key="2">
    <source>
        <dbReference type="Proteomes" id="UP001207468"/>
    </source>
</evidence>
<protein>
    <submittedName>
        <fullName evidence="1">Uncharacterized protein</fullName>
    </submittedName>
</protein>